<dbReference type="InterPro" id="IPR015421">
    <property type="entry name" value="PyrdxlP-dep_Trfase_major"/>
</dbReference>
<dbReference type="GeneID" id="27363364"/>
<dbReference type="InterPro" id="IPR015422">
    <property type="entry name" value="PyrdxlP-dep_Trfase_small"/>
</dbReference>
<protein>
    <submittedName>
        <fullName evidence="1">Uncharacterized protein</fullName>
    </submittedName>
</protein>
<dbReference type="Gene3D" id="3.40.640.10">
    <property type="entry name" value="Type I PLP-dependent aspartate aminotransferase-like (Major domain)"/>
    <property type="match status" value="1"/>
</dbReference>
<dbReference type="UniPathway" id="UPA00098">
    <property type="reaction ID" value="UER00358"/>
</dbReference>
<dbReference type="InterPro" id="IPR015424">
    <property type="entry name" value="PyrdxlP-dep_Trfase"/>
</dbReference>
<dbReference type="SUPFAM" id="SSF53383">
    <property type="entry name" value="PLP-dependent transferases"/>
    <property type="match status" value="1"/>
</dbReference>
<dbReference type="HOGENOM" id="CLU_2704811_0_0_1"/>
<dbReference type="Gene3D" id="3.90.1150.10">
    <property type="entry name" value="Aspartate Aminotransferase, domain 1"/>
    <property type="match status" value="1"/>
</dbReference>
<keyword evidence="2" id="KW-1185">Reference proteome</keyword>
<name>A0A0D2D2M8_9EURO</name>
<organism evidence="1 2">
    <name type="scientific">Exophiala oligosperma</name>
    <dbReference type="NCBI Taxonomy" id="215243"/>
    <lineage>
        <taxon>Eukaryota</taxon>
        <taxon>Fungi</taxon>
        <taxon>Dikarya</taxon>
        <taxon>Ascomycota</taxon>
        <taxon>Pezizomycotina</taxon>
        <taxon>Eurotiomycetes</taxon>
        <taxon>Chaetothyriomycetidae</taxon>
        <taxon>Chaetothyriales</taxon>
        <taxon>Herpotrichiellaceae</taxon>
        <taxon>Exophiala</taxon>
    </lineage>
</organism>
<evidence type="ECO:0000313" key="2">
    <source>
        <dbReference type="Proteomes" id="UP000053342"/>
    </source>
</evidence>
<dbReference type="Proteomes" id="UP000053342">
    <property type="component" value="Unassembled WGS sequence"/>
</dbReference>
<dbReference type="STRING" id="215243.A0A0D2D2M8"/>
<dbReference type="VEuPathDB" id="FungiDB:PV06_11290"/>
<dbReference type="OrthoDB" id="3488610at2759"/>
<sequence length="73" mass="8687">MQDIDDKEYLEFVCMFSACNQGHCHLTIVTAMIEQVQEAYLINTSTHSTRWPLYAEVVYKRFKYDKSPYGYQH</sequence>
<evidence type="ECO:0000313" key="1">
    <source>
        <dbReference type="EMBL" id="KIW36475.1"/>
    </source>
</evidence>
<dbReference type="AlphaFoldDB" id="A0A0D2D2M8"/>
<dbReference type="EMBL" id="KN847356">
    <property type="protein sequence ID" value="KIW36475.1"/>
    <property type="molecule type" value="Genomic_DNA"/>
</dbReference>
<dbReference type="RefSeq" id="XP_016256691.1">
    <property type="nucleotide sequence ID" value="XM_016412937.1"/>
</dbReference>
<reference evidence="1 2" key="1">
    <citation type="submission" date="2015-01" db="EMBL/GenBank/DDBJ databases">
        <title>The Genome Sequence of Exophiala oligosperma CBS72588.</title>
        <authorList>
            <consortium name="The Broad Institute Genomics Platform"/>
            <person name="Cuomo C."/>
            <person name="de Hoog S."/>
            <person name="Gorbushina A."/>
            <person name="Stielow B."/>
            <person name="Teixiera M."/>
            <person name="Abouelleil A."/>
            <person name="Chapman S.B."/>
            <person name="Priest M."/>
            <person name="Young S.K."/>
            <person name="Wortman J."/>
            <person name="Nusbaum C."/>
            <person name="Birren B."/>
        </authorList>
    </citation>
    <scope>NUCLEOTIDE SEQUENCE [LARGE SCALE GENOMIC DNA]</scope>
    <source>
        <strain evidence="1 2">CBS 72588</strain>
    </source>
</reference>
<accession>A0A0D2D2M8</accession>
<proteinExistence type="predicted"/>
<gene>
    <name evidence="1" type="ORF">PV06_11290</name>
</gene>
<dbReference type="GO" id="GO:0055129">
    <property type="term" value="P:L-proline biosynthetic process"/>
    <property type="evidence" value="ECO:0007669"/>
    <property type="project" value="UniProtKB-UniPathway"/>
</dbReference>